<sequence>MVDELKNSPSARRPEIVPTLENPGSHRIKSQLPDRPSNPANYKESTDPKDLESTIIRQDAARNLGGIPSKWFELKNAAGPAEVSEILCASRHVIAEGAMTSLTRGAVPEDGWVVLDTRQQKEIHIEKESRSVTVQPGVKFREVQVALAAVGLYYPPGPTEEEASFGGMISCNAAGAATFKYGQTRPWVKRIEVVLANGEILDIRRGQCKARDGHFILENANGAERRIDVPTYKMPDVPKSSAGYYAEPDMDLIDLFIGSEGTLGVITKATLDAIPMPSIHWALVACPNEQKALDVNQRLRELSLETREKRKGGDINPRVIDISAIEYVDAPSMRVLREDGQSKRGITPPLEAKTMLIIQVEKADGDTSEELGLRLLSEVEKYGLSEGFQFAPPDNTGQIKYLTDMRKAVPDGVNRRVKENQVTKMAGDFIVPMDKVKEMLEFARKTCEDLDLDLYIWGHSSDGNFHPNIVAKTPEDAELAKRALFEIGKKVIELGGSPIAEHGVGRNKTKQALLKLLYTPAEIGQMRQVKRALDPEGKLAPGNIFAMSEG</sequence>
<feature type="domain" description="FAD-binding PCMH-type" evidence="9">
    <location>
        <begin position="64"/>
        <end position="276"/>
    </location>
</feature>
<evidence type="ECO:0000313" key="11">
    <source>
        <dbReference type="Proteomes" id="UP000034789"/>
    </source>
</evidence>
<evidence type="ECO:0000256" key="6">
    <source>
        <dbReference type="ARBA" id="ARBA00023002"/>
    </source>
</evidence>
<dbReference type="Proteomes" id="UP000034789">
    <property type="component" value="Unassembled WGS sequence"/>
</dbReference>
<comment type="cofactor">
    <cofactor evidence="1">
        <name>FAD</name>
        <dbReference type="ChEBI" id="CHEBI:57692"/>
    </cofactor>
</comment>
<dbReference type="InterPro" id="IPR016164">
    <property type="entry name" value="FAD-linked_Oxase-like_C"/>
</dbReference>
<dbReference type="InterPro" id="IPR036318">
    <property type="entry name" value="FAD-bd_PCMH-like_sf"/>
</dbReference>
<comment type="similarity">
    <text evidence="2">Belongs to the FAD-binding oxidoreductase/transferase type 4 family.</text>
</comment>
<dbReference type="PANTHER" id="PTHR11748">
    <property type="entry name" value="D-LACTATE DEHYDROGENASE"/>
    <property type="match status" value="1"/>
</dbReference>
<dbReference type="Gene3D" id="3.30.465.10">
    <property type="match status" value="1"/>
</dbReference>
<dbReference type="AlphaFoldDB" id="A0A0G1YXD4"/>
<gene>
    <name evidence="10" type="ORF">UY98_C0002G0036</name>
</gene>
<keyword evidence="5" id="KW-0809">Transit peptide</keyword>
<dbReference type="SUPFAM" id="SSF55103">
    <property type="entry name" value="FAD-linked oxidases, C-terminal domain"/>
    <property type="match status" value="1"/>
</dbReference>
<dbReference type="GO" id="GO:0004458">
    <property type="term" value="F:D-lactate dehydrogenase (cytochrome) activity"/>
    <property type="evidence" value="ECO:0007669"/>
    <property type="project" value="UniProtKB-EC"/>
</dbReference>
<comment type="caution">
    <text evidence="10">The sequence shown here is derived from an EMBL/GenBank/DDBJ whole genome shotgun (WGS) entry which is preliminary data.</text>
</comment>
<evidence type="ECO:0000256" key="7">
    <source>
        <dbReference type="ARBA" id="ARBA00038897"/>
    </source>
</evidence>
<dbReference type="GO" id="GO:0071949">
    <property type="term" value="F:FAD binding"/>
    <property type="evidence" value="ECO:0007669"/>
    <property type="project" value="InterPro"/>
</dbReference>
<reference evidence="10 11" key="1">
    <citation type="journal article" date="2015" name="Nature">
        <title>rRNA introns, odd ribosomes, and small enigmatic genomes across a large radiation of phyla.</title>
        <authorList>
            <person name="Brown C.T."/>
            <person name="Hug L.A."/>
            <person name="Thomas B.C."/>
            <person name="Sharon I."/>
            <person name="Castelle C.J."/>
            <person name="Singh A."/>
            <person name="Wilkins M.J."/>
            <person name="Williams K.H."/>
            <person name="Banfield J.F."/>
        </authorList>
    </citation>
    <scope>NUCLEOTIDE SEQUENCE [LARGE SCALE GENOMIC DNA]</scope>
</reference>
<organism evidence="10 11">
    <name type="scientific">Candidatus Kaiserbacteria bacterium GW2011_GWA2_58_9</name>
    <dbReference type="NCBI Taxonomy" id="1618672"/>
    <lineage>
        <taxon>Bacteria</taxon>
        <taxon>Candidatus Kaiseribacteriota</taxon>
    </lineage>
</organism>
<dbReference type="SUPFAM" id="SSF56176">
    <property type="entry name" value="FAD-binding/transporter-associated domain-like"/>
    <property type="match status" value="1"/>
</dbReference>
<dbReference type="PANTHER" id="PTHR11748:SF111">
    <property type="entry name" value="D-LACTATE DEHYDROGENASE, MITOCHONDRIAL-RELATED"/>
    <property type="match status" value="1"/>
</dbReference>
<dbReference type="EMBL" id="LCSD01000002">
    <property type="protein sequence ID" value="KKW47941.1"/>
    <property type="molecule type" value="Genomic_DNA"/>
</dbReference>
<name>A0A0G1YXD4_9BACT</name>
<dbReference type="PROSITE" id="PS51387">
    <property type="entry name" value="FAD_PCMH"/>
    <property type="match status" value="1"/>
</dbReference>
<protein>
    <recommendedName>
        <fullName evidence="7">D-lactate dehydrogenase (cytochrome)</fullName>
        <ecNumber evidence="7">1.1.2.4</ecNumber>
    </recommendedName>
</protein>
<evidence type="ECO:0000256" key="4">
    <source>
        <dbReference type="ARBA" id="ARBA00022827"/>
    </source>
</evidence>
<keyword evidence="3" id="KW-0285">Flavoprotein</keyword>
<dbReference type="Pfam" id="PF02913">
    <property type="entry name" value="FAD-oxidase_C"/>
    <property type="match status" value="1"/>
</dbReference>
<evidence type="ECO:0000256" key="8">
    <source>
        <dbReference type="SAM" id="MobiDB-lite"/>
    </source>
</evidence>
<dbReference type="Gene3D" id="1.10.45.10">
    <property type="entry name" value="Vanillyl-alcohol Oxidase, Chain A, domain 4"/>
    <property type="match status" value="1"/>
</dbReference>
<dbReference type="InterPro" id="IPR016166">
    <property type="entry name" value="FAD-bd_PCMH"/>
</dbReference>
<dbReference type="GO" id="GO:0008720">
    <property type="term" value="F:D-lactate dehydrogenase (NAD+) activity"/>
    <property type="evidence" value="ECO:0007669"/>
    <property type="project" value="TreeGrafter"/>
</dbReference>
<proteinExistence type="inferred from homology"/>
<evidence type="ECO:0000256" key="2">
    <source>
        <dbReference type="ARBA" id="ARBA00008000"/>
    </source>
</evidence>
<keyword evidence="4" id="KW-0274">FAD</keyword>
<evidence type="ECO:0000256" key="3">
    <source>
        <dbReference type="ARBA" id="ARBA00022630"/>
    </source>
</evidence>
<dbReference type="Pfam" id="PF01565">
    <property type="entry name" value="FAD_binding_4"/>
    <property type="match status" value="1"/>
</dbReference>
<dbReference type="InterPro" id="IPR016169">
    <property type="entry name" value="FAD-bd_PCMH_sub2"/>
</dbReference>
<accession>A0A0G1YXD4</accession>
<dbReference type="InterPro" id="IPR004113">
    <property type="entry name" value="FAD-bd_oxidored_4_C"/>
</dbReference>
<dbReference type="InterPro" id="IPR016171">
    <property type="entry name" value="Vanillyl_alc_oxidase_C-sub2"/>
</dbReference>
<evidence type="ECO:0000313" key="10">
    <source>
        <dbReference type="EMBL" id="KKW47941.1"/>
    </source>
</evidence>
<feature type="region of interest" description="Disordered" evidence="8">
    <location>
        <begin position="1"/>
        <end position="52"/>
    </location>
</feature>
<dbReference type="InterPro" id="IPR006094">
    <property type="entry name" value="Oxid_FAD_bind_N"/>
</dbReference>
<dbReference type="Gene3D" id="3.30.70.2740">
    <property type="match status" value="1"/>
</dbReference>
<dbReference type="GO" id="GO:1903457">
    <property type="term" value="P:lactate catabolic process"/>
    <property type="evidence" value="ECO:0007669"/>
    <property type="project" value="TreeGrafter"/>
</dbReference>
<dbReference type="EC" id="1.1.2.4" evidence="7"/>
<evidence type="ECO:0000256" key="1">
    <source>
        <dbReference type="ARBA" id="ARBA00001974"/>
    </source>
</evidence>
<evidence type="ECO:0000259" key="9">
    <source>
        <dbReference type="PROSITE" id="PS51387"/>
    </source>
</evidence>
<keyword evidence="6" id="KW-0560">Oxidoreductase</keyword>
<evidence type="ECO:0000256" key="5">
    <source>
        <dbReference type="ARBA" id="ARBA00022946"/>
    </source>
</evidence>